<dbReference type="PANTHER" id="PTHR47150:SF6">
    <property type="entry name" value="OS01G0872900 PROTEIN"/>
    <property type="match status" value="1"/>
</dbReference>
<dbReference type="InterPro" id="IPR026960">
    <property type="entry name" value="RVT-Znf"/>
</dbReference>
<dbReference type="Pfam" id="PF13966">
    <property type="entry name" value="zf-RVT"/>
    <property type="match status" value="1"/>
</dbReference>
<sequence length="639" mass="73618">MAHPLFNEIVTIVIDHDPFFHNNIDCTGKEGISGLLKCTSSIRQLAYGVHAEFLDEYMQISERISRTALDHFCQAVMQIYGPEFLRKLTVTDVEKLYLHHEEKHGFPGMLGSLDFVASQDLWIWHAFFGVSGSNNDINVLYQSPLFNDLKTGRALEIPFVDNGVNYRSGYYLVDGIYPELAPLVKTILESADDDHKRILYKQKRESTRKDVERAFGVLKKKWLTLLKSVLGASPLYNMSIFKVPKGVLKVMESIRSNFFKGASMLEKKISWIAWDKVLASKKKGGLGVSSYFALNRALLLKWVWRFVSQDDSLWFRVIQAVHGDKIDSHSVRKVSIWSSILKEVQVLKSSGFDFLSYCSKRIGDGQSTSFWKETWMGDIPLCELCPRLFALDSAPNICVAAKMAGPLDTSFRRSVRGGVEQQEFSDLSSFLNSVVLSTSNDRWYFSLSSSGEFSVKDTRLAIDDLVLPSHSEPTRWVKLIPIKINVFMWRARRGCLPTRYNLVQKGVILESTSCPVCFSDEEDVHHLLFRCSLSQEVLHRVCRWWEIDFQLWRSFSEWDEWFSSIRLPGSVKGFLEGVFYVAWWFIWGFRNRSTFDVNKPSRSILFENIVSSSFLWCNNRCSRKFSRDDWLKNPHLISL</sequence>
<dbReference type="PANTHER" id="PTHR47150">
    <property type="entry name" value="OS12G0169200 PROTEIN"/>
    <property type="match status" value="1"/>
</dbReference>
<keyword evidence="3" id="KW-1185">Reference proteome</keyword>
<keyword evidence="2" id="KW-0808">Transferase</keyword>
<dbReference type="InterPro" id="IPR006912">
    <property type="entry name" value="Harbinger_derived_prot"/>
</dbReference>
<evidence type="ECO:0000313" key="2">
    <source>
        <dbReference type="EMBL" id="GJS79316.1"/>
    </source>
</evidence>
<reference evidence="2" key="2">
    <citation type="submission" date="2022-01" db="EMBL/GenBank/DDBJ databases">
        <authorList>
            <person name="Yamashiro T."/>
            <person name="Shiraishi A."/>
            <person name="Satake H."/>
            <person name="Nakayama K."/>
        </authorList>
    </citation>
    <scope>NUCLEOTIDE SEQUENCE</scope>
</reference>
<proteinExistence type="predicted"/>
<evidence type="ECO:0000313" key="3">
    <source>
        <dbReference type="Proteomes" id="UP001151760"/>
    </source>
</evidence>
<keyword evidence="2" id="KW-0548">Nucleotidyltransferase</keyword>
<dbReference type="Pfam" id="PF04827">
    <property type="entry name" value="Plant_tran"/>
    <property type="match status" value="1"/>
</dbReference>
<keyword evidence="2" id="KW-0695">RNA-directed DNA polymerase</keyword>
<feature type="domain" description="Reverse transcriptase zinc-binding" evidence="1">
    <location>
        <begin position="473"/>
        <end position="537"/>
    </location>
</feature>
<protein>
    <submittedName>
        <fullName evidence="2">RNA-directed DNA polymerase, eukaryota</fullName>
    </submittedName>
</protein>
<accession>A0ABQ4YPH7</accession>
<dbReference type="EMBL" id="BQNB010010589">
    <property type="protein sequence ID" value="GJS79316.1"/>
    <property type="molecule type" value="Genomic_DNA"/>
</dbReference>
<name>A0ABQ4YPH7_9ASTR</name>
<comment type="caution">
    <text evidence="2">The sequence shown here is derived from an EMBL/GenBank/DDBJ whole genome shotgun (WGS) entry which is preliminary data.</text>
</comment>
<organism evidence="2 3">
    <name type="scientific">Tanacetum coccineum</name>
    <dbReference type="NCBI Taxonomy" id="301880"/>
    <lineage>
        <taxon>Eukaryota</taxon>
        <taxon>Viridiplantae</taxon>
        <taxon>Streptophyta</taxon>
        <taxon>Embryophyta</taxon>
        <taxon>Tracheophyta</taxon>
        <taxon>Spermatophyta</taxon>
        <taxon>Magnoliopsida</taxon>
        <taxon>eudicotyledons</taxon>
        <taxon>Gunneridae</taxon>
        <taxon>Pentapetalae</taxon>
        <taxon>asterids</taxon>
        <taxon>campanulids</taxon>
        <taxon>Asterales</taxon>
        <taxon>Asteraceae</taxon>
        <taxon>Asteroideae</taxon>
        <taxon>Anthemideae</taxon>
        <taxon>Anthemidinae</taxon>
        <taxon>Tanacetum</taxon>
    </lineage>
</organism>
<gene>
    <name evidence="2" type="ORF">Tco_0729197</name>
</gene>
<evidence type="ECO:0000259" key="1">
    <source>
        <dbReference type="Pfam" id="PF13966"/>
    </source>
</evidence>
<reference evidence="2" key="1">
    <citation type="journal article" date="2022" name="Int. J. Mol. Sci.">
        <title>Draft Genome of Tanacetum Coccineum: Genomic Comparison of Closely Related Tanacetum-Family Plants.</title>
        <authorList>
            <person name="Yamashiro T."/>
            <person name="Shiraishi A."/>
            <person name="Nakayama K."/>
            <person name="Satake H."/>
        </authorList>
    </citation>
    <scope>NUCLEOTIDE SEQUENCE</scope>
</reference>
<dbReference type="GO" id="GO:0003964">
    <property type="term" value="F:RNA-directed DNA polymerase activity"/>
    <property type="evidence" value="ECO:0007669"/>
    <property type="project" value="UniProtKB-KW"/>
</dbReference>
<dbReference type="Proteomes" id="UP001151760">
    <property type="component" value="Unassembled WGS sequence"/>
</dbReference>